<keyword evidence="2" id="KW-0560">Oxidoreductase</keyword>
<dbReference type="KEGG" id="kfa:Q73A0000_09165"/>
<gene>
    <name evidence="2" type="ORF">Q73A0000_09165</name>
</gene>
<keyword evidence="3" id="KW-1185">Reference proteome</keyword>
<dbReference type="AlphaFoldDB" id="A0A7M2Y8V0"/>
<keyword evidence="1" id="KW-0472">Membrane</keyword>
<dbReference type="GO" id="GO:0004497">
    <property type="term" value="F:monooxygenase activity"/>
    <property type="evidence" value="ECO:0007669"/>
    <property type="project" value="UniProtKB-KW"/>
</dbReference>
<keyword evidence="1" id="KW-1133">Transmembrane helix</keyword>
<feature type="transmembrane region" description="Helical" evidence="1">
    <location>
        <begin position="140"/>
        <end position="164"/>
    </location>
</feature>
<reference evidence="2 3" key="1">
    <citation type="submission" date="2019-05" db="EMBL/GenBank/DDBJ databases">
        <title>Chryseobacterium sp. isolated from King George Island, maritime Antarctica.</title>
        <authorList>
            <person name="Peng X."/>
        </authorList>
    </citation>
    <scope>NUCLEOTIDE SEQUENCE [LARGE SCALE GENOMIC DNA]</scope>
    <source>
        <strain evidence="2 3">7-3A</strain>
    </source>
</reference>
<feature type="transmembrane region" description="Helical" evidence="1">
    <location>
        <begin position="41"/>
        <end position="62"/>
    </location>
</feature>
<sequence>MPEFDLDNFKKTWQQEPVQPKYNTSEIESMLNKSSRNYVKYILWISLVEFILILGANLYYTFLGEDTTDLMSVLGKLGIDNSAYFENTLAQLYFILKMVSLAMTGAFVYLFYQNYRKINIESNLKKLILQIIKFKKTVQLFILANIALVVLFTLILGIFTFSVLAQQNIELTNPTLIGFIAGLILTMGISVLMIWIYYRIVYGFILRRLGKNLEQLQNIEEGN</sequence>
<organism evidence="2 3">
    <name type="scientific">Kaistella flava</name>
    <name type="common">ex Peng et al. 2021</name>
    <dbReference type="NCBI Taxonomy" id="2038776"/>
    <lineage>
        <taxon>Bacteria</taxon>
        <taxon>Pseudomonadati</taxon>
        <taxon>Bacteroidota</taxon>
        <taxon>Flavobacteriia</taxon>
        <taxon>Flavobacteriales</taxon>
        <taxon>Weeksellaceae</taxon>
        <taxon>Chryseobacterium group</taxon>
        <taxon>Kaistella</taxon>
    </lineage>
</organism>
<feature type="transmembrane region" description="Helical" evidence="1">
    <location>
        <begin position="176"/>
        <end position="198"/>
    </location>
</feature>
<dbReference type="RefSeq" id="WP_193810692.1">
    <property type="nucleotide sequence ID" value="NZ_CP040442.1"/>
</dbReference>
<protein>
    <submittedName>
        <fullName evidence="2">Beta-carotene 15,15'-monooxygenase</fullName>
    </submittedName>
</protein>
<dbReference type="EMBL" id="CP040442">
    <property type="protein sequence ID" value="QOW10526.1"/>
    <property type="molecule type" value="Genomic_DNA"/>
</dbReference>
<dbReference type="Proteomes" id="UP000594195">
    <property type="component" value="Chromosome"/>
</dbReference>
<accession>A0A7M2Y8V0</accession>
<evidence type="ECO:0000313" key="2">
    <source>
        <dbReference type="EMBL" id="QOW10526.1"/>
    </source>
</evidence>
<feature type="transmembrane region" description="Helical" evidence="1">
    <location>
        <begin position="92"/>
        <end position="112"/>
    </location>
</feature>
<evidence type="ECO:0000313" key="3">
    <source>
        <dbReference type="Proteomes" id="UP000594195"/>
    </source>
</evidence>
<proteinExistence type="predicted"/>
<evidence type="ECO:0000256" key="1">
    <source>
        <dbReference type="SAM" id="Phobius"/>
    </source>
</evidence>
<keyword evidence="1" id="KW-0812">Transmembrane</keyword>
<name>A0A7M2Y8V0_9FLAO</name>
<keyword evidence="2" id="KW-0503">Monooxygenase</keyword>